<evidence type="ECO:0000259" key="3">
    <source>
        <dbReference type="SMART" id="SM00829"/>
    </source>
</evidence>
<dbReference type="InterPro" id="IPR036291">
    <property type="entry name" value="NAD(P)-bd_dom_sf"/>
</dbReference>
<dbReference type="SUPFAM" id="SSF51735">
    <property type="entry name" value="NAD(P)-binding Rossmann-fold domains"/>
    <property type="match status" value="1"/>
</dbReference>
<dbReference type="KEGG" id="psco:LY89DRAFT_574935"/>
<dbReference type="GeneID" id="28818500"/>
<dbReference type="Gene3D" id="3.40.50.720">
    <property type="entry name" value="NAD(P)-binding Rossmann-like Domain"/>
    <property type="match status" value="1"/>
</dbReference>
<keyword evidence="2" id="KW-0560">Oxidoreductase</keyword>
<dbReference type="InterPro" id="IPR047122">
    <property type="entry name" value="Trans-enoyl_RdTase-like"/>
</dbReference>
<dbReference type="AlphaFoldDB" id="A0A194XQB1"/>
<dbReference type="GO" id="GO:0016651">
    <property type="term" value="F:oxidoreductase activity, acting on NAD(P)H"/>
    <property type="evidence" value="ECO:0007669"/>
    <property type="project" value="InterPro"/>
</dbReference>
<sequence length="353" mass="37925">MSKTQAIVVQKKGDAKVTEVSVPKVRDDYIIVKTKAIALNPTDWKHIDFLCEEGERIGCDYAGIVEEVGSKVTKGFKKGDRVAGFVHGGNMVEHEDGAFANIITAKGDIQIKIPDNISFEEASTLGVGITTVGQGLYQSLKLPLPNKPSSSTEKKYLLIYGGSTATGSLAIQYAKLSGLNVITTSSPRNFDYVKSLGAVAAFDYNSPTCSQEIKDFTKDSVTLAFDCIAEGDSPKITVSAMSTSEGGTYSTLLPVPDEQVTAINDKVKNQHTLAYTVVGESFKFGTNEVPAVPADFEEGSKFWELTRELLADGKIKVHRPSVDKYGKGLEGALKGLEAMKAGQVSGEKLVFTM</sequence>
<dbReference type="RefSeq" id="XP_018076738.1">
    <property type="nucleotide sequence ID" value="XM_018208774.1"/>
</dbReference>
<dbReference type="FunCoup" id="A0A194XQB1">
    <property type="interactions" value="260"/>
</dbReference>
<reference evidence="4 5" key="1">
    <citation type="submission" date="2015-10" db="EMBL/GenBank/DDBJ databases">
        <title>Full genome of DAOMC 229536 Phialocephala scopiformis, a fungal endophyte of spruce producing the potent anti-insectan compound rugulosin.</title>
        <authorList>
            <consortium name="DOE Joint Genome Institute"/>
            <person name="Walker A.K."/>
            <person name="Frasz S.L."/>
            <person name="Seifert K.A."/>
            <person name="Miller J.D."/>
            <person name="Mondo S.J."/>
            <person name="Labutti K."/>
            <person name="Lipzen A."/>
            <person name="Dockter R."/>
            <person name="Kennedy M."/>
            <person name="Grigoriev I.V."/>
            <person name="Spatafora J.W."/>
        </authorList>
    </citation>
    <scope>NUCLEOTIDE SEQUENCE [LARGE SCALE GENOMIC DNA]</scope>
    <source>
        <strain evidence="4 5">CBS 120377</strain>
    </source>
</reference>
<accession>A0A194XQB1</accession>
<dbReference type="InterPro" id="IPR020843">
    <property type="entry name" value="ER"/>
</dbReference>
<name>A0A194XQB1_MOLSC</name>
<dbReference type="PANTHER" id="PTHR45348">
    <property type="entry name" value="HYPOTHETICAL OXIDOREDUCTASE (EUROFUNG)"/>
    <property type="match status" value="1"/>
</dbReference>
<dbReference type="PANTHER" id="PTHR45348:SF2">
    <property type="entry name" value="ZINC-TYPE ALCOHOL DEHYDROGENASE-LIKE PROTEIN C2E1P3.01"/>
    <property type="match status" value="1"/>
</dbReference>
<dbReference type="CDD" id="cd08249">
    <property type="entry name" value="enoyl_reductase_like"/>
    <property type="match status" value="1"/>
</dbReference>
<keyword evidence="5" id="KW-1185">Reference proteome</keyword>
<dbReference type="InterPro" id="IPR013149">
    <property type="entry name" value="ADH-like_C"/>
</dbReference>
<dbReference type="EMBL" id="KQ947406">
    <property type="protein sequence ID" value="KUJ22383.1"/>
    <property type="molecule type" value="Genomic_DNA"/>
</dbReference>
<dbReference type="InterPro" id="IPR013154">
    <property type="entry name" value="ADH-like_N"/>
</dbReference>
<protein>
    <submittedName>
        <fullName evidence="4">GroES-like protein</fullName>
    </submittedName>
</protein>
<organism evidence="4 5">
    <name type="scientific">Mollisia scopiformis</name>
    <name type="common">Conifer needle endophyte fungus</name>
    <name type="synonym">Phialocephala scopiformis</name>
    <dbReference type="NCBI Taxonomy" id="149040"/>
    <lineage>
        <taxon>Eukaryota</taxon>
        <taxon>Fungi</taxon>
        <taxon>Dikarya</taxon>
        <taxon>Ascomycota</taxon>
        <taxon>Pezizomycotina</taxon>
        <taxon>Leotiomycetes</taxon>
        <taxon>Helotiales</taxon>
        <taxon>Mollisiaceae</taxon>
        <taxon>Mollisia</taxon>
    </lineage>
</organism>
<evidence type="ECO:0000256" key="1">
    <source>
        <dbReference type="ARBA" id="ARBA00008072"/>
    </source>
</evidence>
<feature type="domain" description="Enoyl reductase (ER)" evidence="3">
    <location>
        <begin position="13"/>
        <end position="351"/>
    </location>
</feature>
<gene>
    <name evidence="4" type="ORF">LY89DRAFT_574935</name>
</gene>
<dbReference type="OrthoDB" id="48317at2759"/>
<dbReference type="Pfam" id="PF00107">
    <property type="entry name" value="ADH_zinc_N"/>
    <property type="match status" value="1"/>
</dbReference>
<dbReference type="InParanoid" id="A0A194XQB1"/>
<dbReference type="InterPro" id="IPR011032">
    <property type="entry name" value="GroES-like_sf"/>
</dbReference>
<evidence type="ECO:0000256" key="2">
    <source>
        <dbReference type="ARBA" id="ARBA00023002"/>
    </source>
</evidence>
<dbReference type="Proteomes" id="UP000070700">
    <property type="component" value="Unassembled WGS sequence"/>
</dbReference>
<evidence type="ECO:0000313" key="5">
    <source>
        <dbReference type="Proteomes" id="UP000070700"/>
    </source>
</evidence>
<dbReference type="SUPFAM" id="SSF50129">
    <property type="entry name" value="GroES-like"/>
    <property type="match status" value="1"/>
</dbReference>
<dbReference type="Pfam" id="PF08240">
    <property type="entry name" value="ADH_N"/>
    <property type="match status" value="1"/>
</dbReference>
<comment type="similarity">
    <text evidence="1">Belongs to the zinc-containing alcohol dehydrogenase family.</text>
</comment>
<dbReference type="Gene3D" id="3.90.180.10">
    <property type="entry name" value="Medium-chain alcohol dehydrogenases, catalytic domain"/>
    <property type="match status" value="1"/>
</dbReference>
<dbReference type="SMART" id="SM00829">
    <property type="entry name" value="PKS_ER"/>
    <property type="match status" value="1"/>
</dbReference>
<proteinExistence type="inferred from homology"/>
<evidence type="ECO:0000313" key="4">
    <source>
        <dbReference type="EMBL" id="KUJ22383.1"/>
    </source>
</evidence>